<keyword evidence="3" id="KW-0217">Developmental protein</keyword>
<dbReference type="Proteomes" id="UP001516400">
    <property type="component" value="Unassembled WGS sequence"/>
</dbReference>
<dbReference type="GO" id="GO:0005576">
    <property type="term" value="C:extracellular region"/>
    <property type="evidence" value="ECO:0007669"/>
    <property type="project" value="UniProtKB-SubCell"/>
</dbReference>
<evidence type="ECO:0000256" key="4">
    <source>
        <dbReference type="ARBA" id="ARBA00022525"/>
    </source>
</evidence>
<dbReference type="InterPro" id="IPR008717">
    <property type="entry name" value="Noggin"/>
</dbReference>
<accession>A0ABD2NFJ1</accession>
<dbReference type="PANTHER" id="PTHR39940">
    <property type="entry name" value="PROTHORACICOTROPIC HORMONE, ISOFORM F"/>
    <property type="match status" value="1"/>
</dbReference>
<evidence type="ECO:0000313" key="7">
    <source>
        <dbReference type="EMBL" id="KAL3277448.1"/>
    </source>
</evidence>
<evidence type="ECO:0000256" key="3">
    <source>
        <dbReference type="ARBA" id="ARBA00022473"/>
    </source>
</evidence>
<gene>
    <name evidence="7" type="ORF">HHI36_012796</name>
</gene>
<protein>
    <submittedName>
        <fullName evidence="7">Uncharacterized protein</fullName>
    </submittedName>
</protein>
<dbReference type="InterPro" id="IPR052876">
    <property type="entry name" value="Insect_Hormone_Regulators"/>
</dbReference>
<evidence type="ECO:0000313" key="8">
    <source>
        <dbReference type="Proteomes" id="UP001516400"/>
    </source>
</evidence>
<dbReference type="Gene3D" id="2.10.90.10">
    <property type="entry name" value="Cystine-knot cytokines"/>
    <property type="match status" value="1"/>
</dbReference>
<comment type="caution">
    <text evidence="7">The sequence shown here is derived from an EMBL/GenBank/DDBJ whole genome shotgun (WGS) entry which is preliminary data.</text>
</comment>
<evidence type="ECO:0000256" key="1">
    <source>
        <dbReference type="ARBA" id="ARBA00004613"/>
    </source>
</evidence>
<proteinExistence type="inferred from homology"/>
<reference evidence="7 8" key="1">
    <citation type="journal article" date="2021" name="BMC Biol.">
        <title>Horizontally acquired antibacterial genes associated with adaptive radiation of ladybird beetles.</title>
        <authorList>
            <person name="Li H.S."/>
            <person name="Tang X.F."/>
            <person name="Huang Y.H."/>
            <person name="Xu Z.Y."/>
            <person name="Chen M.L."/>
            <person name="Du X.Y."/>
            <person name="Qiu B.Y."/>
            <person name="Chen P.T."/>
            <person name="Zhang W."/>
            <person name="Slipinski A."/>
            <person name="Escalona H.E."/>
            <person name="Waterhouse R.M."/>
            <person name="Zwick A."/>
            <person name="Pang H."/>
        </authorList>
    </citation>
    <scope>NUCLEOTIDE SEQUENCE [LARGE SCALE GENOMIC DNA]</scope>
    <source>
        <strain evidence="7">SYSU2018</strain>
    </source>
</reference>
<feature type="chain" id="PRO_5044743331" evidence="6">
    <location>
        <begin position="27"/>
        <end position="219"/>
    </location>
</feature>
<dbReference type="AlphaFoldDB" id="A0ABD2NFJ1"/>
<dbReference type="Pfam" id="PF05806">
    <property type="entry name" value="Noggin"/>
    <property type="match status" value="1"/>
</dbReference>
<dbReference type="EMBL" id="JABFTP020000103">
    <property type="protein sequence ID" value="KAL3277448.1"/>
    <property type="molecule type" value="Genomic_DNA"/>
</dbReference>
<evidence type="ECO:0000256" key="2">
    <source>
        <dbReference type="ARBA" id="ARBA00007480"/>
    </source>
</evidence>
<keyword evidence="4" id="KW-0964">Secreted</keyword>
<comment type="subcellular location">
    <subcellularLocation>
        <location evidence="1">Secreted</location>
    </subcellularLocation>
</comment>
<comment type="similarity">
    <text evidence="2">Belongs to the noggin family.</text>
</comment>
<feature type="signal peptide" evidence="6">
    <location>
        <begin position="1"/>
        <end position="26"/>
    </location>
</feature>
<evidence type="ECO:0000256" key="6">
    <source>
        <dbReference type="SAM" id="SignalP"/>
    </source>
</evidence>
<organism evidence="7 8">
    <name type="scientific">Cryptolaemus montrouzieri</name>
    <dbReference type="NCBI Taxonomy" id="559131"/>
    <lineage>
        <taxon>Eukaryota</taxon>
        <taxon>Metazoa</taxon>
        <taxon>Ecdysozoa</taxon>
        <taxon>Arthropoda</taxon>
        <taxon>Hexapoda</taxon>
        <taxon>Insecta</taxon>
        <taxon>Pterygota</taxon>
        <taxon>Neoptera</taxon>
        <taxon>Endopterygota</taxon>
        <taxon>Coleoptera</taxon>
        <taxon>Polyphaga</taxon>
        <taxon>Cucujiformia</taxon>
        <taxon>Coccinelloidea</taxon>
        <taxon>Coccinellidae</taxon>
        <taxon>Scymninae</taxon>
        <taxon>Scymnini</taxon>
        <taxon>Cryptolaemus</taxon>
    </lineage>
</organism>
<dbReference type="PANTHER" id="PTHR39940:SF4">
    <property type="entry name" value="PROTEIN TRUNK"/>
    <property type="match status" value="1"/>
</dbReference>
<evidence type="ECO:0000256" key="5">
    <source>
        <dbReference type="ARBA" id="ARBA00022729"/>
    </source>
</evidence>
<keyword evidence="5 6" id="KW-0732">Signal</keyword>
<name>A0ABD2NFJ1_9CUCU</name>
<dbReference type="InterPro" id="IPR029034">
    <property type="entry name" value="Cystine-knot_cytokine"/>
</dbReference>
<dbReference type="SUPFAM" id="SSF57501">
    <property type="entry name" value="Cystine-knot cytokines"/>
    <property type="match status" value="1"/>
</dbReference>
<keyword evidence="8" id="KW-1185">Reference proteome</keyword>
<sequence length="219" mass="25623">MMGTNIDRVILSYFVILFLCSDSSRSSVINRRQDRKECSEIPETMLEEILGASFNPRYMSISEPVATSNTKSGSKRTPVGDVDFFVDESHFEQLADEPAWEIRNHVKISQVVSSSRRVKRQTNYLQEWHCESEIIWKDLGPDYFPRYLRTVECTSQKCWFNTYKCKPRSFTVKILRRKKNRCVFSEPGKRIGLSGLPKDLRQLWVWEEHAVNFCCDCSL</sequence>